<sequence length="103" mass="11255">MVRPVHGTIDKAFGEMNNGLIPDSAPNVLLFMQAVSGVSFKCSSEEEGIGKGRRRNLDVGISGMAGERALFKFLKFGQRLQLTDVQATIMWGIVVTTDALWLI</sequence>
<name>A0A7J8VQS3_9ROSI</name>
<dbReference type="Proteomes" id="UP000593573">
    <property type="component" value="Unassembled WGS sequence"/>
</dbReference>
<feature type="non-terminal residue" evidence="1">
    <location>
        <position position="1"/>
    </location>
</feature>
<comment type="caution">
    <text evidence="1">The sequence shown here is derived from an EMBL/GenBank/DDBJ whole genome shotgun (WGS) entry which is preliminary data.</text>
</comment>
<reference evidence="1 2" key="1">
    <citation type="journal article" date="2019" name="Genome Biol. Evol.">
        <title>Insights into the evolution of the New World diploid cottons (Gossypium, subgenus Houzingenia) based on genome sequencing.</title>
        <authorList>
            <person name="Grover C.E."/>
            <person name="Arick M.A. 2nd"/>
            <person name="Thrash A."/>
            <person name="Conover J.L."/>
            <person name="Sanders W.S."/>
            <person name="Peterson D.G."/>
            <person name="Frelichowski J.E."/>
            <person name="Scheffler J.A."/>
            <person name="Scheffler B.E."/>
            <person name="Wendel J.F."/>
        </authorList>
    </citation>
    <scope>NUCLEOTIDE SEQUENCE [LARGE SCALE GENOMIC DNA]</scope>
    <source>
        <strain evidence="1">57</strain>
        <tissue evidence="1">Leaf</tissue>
    </source>
</reference>
<gene>
    <name evidence="1" type="ORF">Goklo_005064</name>
</gene>
<protein>
    <submittedName>
        <fullName evidence="1">Uncharacterized protein</fullName>
    </submittedName>
</protein>
<accession>A0A7J8VQS3</accession>
<evidence type="ECO:0000313" key="2">
    <source>
        <dbReference type="Proteomes" id="UP000593573"/>
    </source>
</evidence>
<dbReference type="AlphaFoldDB" id="A0A7J8VQS3"/>
<dbReference type="OrthoDB" id="97at2759"/>
<organism evidence="1 2">
    <name type="scientific">Gossypium klotzschianum</name>
    <dbReference type="NCBI Taxonomy" id="34286"/>
    <lineage>
        <taxon>Eukaryota</taxon>
        <taxon>Viridiplantae</taxon>
        <taxon>Streptophyta</taxon>
        <taxon>Embryophyta</taxon>
        <taxon>Tracheophyta</taxon>
        <taxon>Spermatophyta</taxon>
        <taxon>Magnoliopsida</taxon>
        <taxon>eudicotyledons</taxon>
        <taxon>Gunneridae</taxon>
        <taxon>Pentapetalae</taxon>
        <taxon>rosids</taxon>
        <taxon>malvids</taxon>
        <taxon>Malvales</taxon>
        <taxon>Malvaceae</taxon>
        <taxon>Malvoideae</taxon>
        <taxon>Gossypium</taxon>
    </lineage>
</organism>
<dbReference type="EMBL" id="JABFAB010000011">
    <property type="protein sequence ID" value="MBA0665161.1"/>
    <property type="molecule type" value="Genomic_DNA"/>
</dbReference>
<evidence type="ECO:0000313" key="1">
    <source>
        <dbReference type="EMBL" id="MBA0665161.1"/>
    </source>
</evidence>
<proteinExistence type="predicted"/>
<keyword evidence="2" id="KW-1185">Reference proteome</keyword>